<evidence type="ECO:0000313" key="2">
    <source>
        <dbReference type="Proteomes" id="UP000649617"/>
    </source>
</evidence>
<proteinExistence type="predicted"/>
<dbReference type="AlphaFoldDB" id="A0A812KMU8"/>
<keyword evidence="2" id="KW-1185">Reference proteome</keyword>
<dbReference type="EMBL" id="CAJNIZ010003880">
    <property type="protein sequence ID" value="CAE7226771.1"/>
    <property type="molecule type" value="Genomic_DNA"/>
</dbReference>
<accession>A0A812KMU8</accession>
<reference evidence="1" key="1">
    <citation type="submission" date="2021-02" db="EMBL/GenBank/DDBJ databases">
        <authorList>
            <person name="Dougan E. K."/>
            <person name="Rhodes N."/>
            <person name="Thang M."/>
            <person name="Chan C."/>
        </authorList>
    </citation>
    <scope>NUCLEOTIDE SEQUENCE</scope>
</reference>
<sequence length="53" mass="5710">LFWESSKRRSRILQAWSSAAPRAAHLARCPSRRTAVATTWTVPTVGGTSAGVV</sequence>
<name>A0A812KMU8_SYMPI</name>
<gene>
    <name evidence="1" type="ORF">SPIL2461_LOCUS3248</name>
</gene>
<evidence type="ECO:0000313" key="1">
    <source>
        <dbReference type="EMBL" id="CAE7226771.1"/>
    </source>
</evidence>
<feature type="non-terminal residue" evidence="1">
    <location>
        <position position="53"/>
    </location>
</feature>
<comment type="caution">
    <text evidence="1">The sequence shown here is derived from an EMBL/GenBank/DDBJ whole genome shotgun (WGS) entry which is preliminary data.</text>
</comment>
<organism evidence="1 2">
    <name type="scientific">Symbiodinium pilosum</name>
    <name type="common">Dinoflagellate</name>
    <dbReference type="NCBI Taxonomy" id="2952"/>
    <lineage>
        <taxon>Eukaryota</taxon>
        <taxon>Sar</taxon>
        <taxon>Alveolata</taxon>
        <taxon>Dinophyceae</taxon>
        <taxon>Suessiales</taxon>
        <taxon>Symbiodiniaceae</taxon>
        <taxon>Symbiodinium</taxon>
    </lineage>
</organism>
<dbReference type="Proteomes" id="UP000649617">
    <property type="component" value="Unassembled WGS sequence"/>
</dbReference>
<feature type="non-terminal residue" evidence="1">
    <location>
        <position position="1"/>
    </location>
</feature>
<protein>
    <submittedName>
        <fullName evidence="1">Uncharacterized protein</fullName>
    </submittedName>
</protein>